<accession>A0AAN1UD33</accession>
<evidence type="ECO:0000313" key="6">
    <source>
        <dbReference type="EMBL" id="AXX61077.1"/>
    </source>
</evidence>
<dbReference type="AlphaFoldDB" id="A0AAN1UD33"/>
<evidence type="ECO:0000256" key="5">
    <source>
        <dbReference type="SAM" id="Phobius"/>
    </source>
</evidence>
<evidence type="ECO:0000256" key="4">
    <source>
        <dbReference type="ARBA" id="ARBA00023136"/>
    </source>
</evidence>
<organism evidence="6 7">
    <name type="scientific">Vibrio vulnificus</name>
    <dbReference type="NCBI Taxonomy" id="672"/>
    <lineage>
        <taxon>Bacteria</taxon>
        <taxon>Pseudomonadati</taxon>
        <taxon>Pseudomonadota</taxon>
        <taxon>Gammaproteobacteria</taxon>
        <taxon>Vibrionales</taxon>
        <taxon>Vibrionaceae</taxon>
        <taxon>Vibrio</taxon>
    </lineage>
</organism>
<feature type="transmembrane region" description="Helical" evidence="5">
    <location>
        <begin position="78"/>
        <end position="94"/>
    </location>
</feature>
<dbReference type="InterPro" id="IPR002797">
    <property type="entry name" value="Polysacc_synth"/>
</dbReference>
<dbReference type="EMBL" id="CP019290">
    <property type="protein sequence ID" value="AXX61077.1"/>
    <property type="molecule type" value="Genomic_DNA"/>
</dbReference>
<feature type="transmembrane region" description="Helical" evidence="5">
    <location>
        <begin position="278"/>
        <end position="302"/>
    </location>
</feature>
<feature type="transmembrane region" description="Helical" evidence="5">
    <location>
        <begin position="100"/>
        <end position="120"/>
    </location>
</feature>
<comment type="subcellular location">
    <subcellularLocation>
        <location evidence="1">Membrane</location>
        <topology evidence="1">Multi-pass membrane protein</topology>
    </subcellularLocation>
</comment>
<dbReference type="Proteomes" id="UP000263418">
    <property type="component" value="Chromosome 1"/>
</dbReference>
<evidence type="ECO:0000256" key="3">
    <source>
        <dbReference type="ARBA" id="ARBA00022989"/>
    </source>
</evidence>
<dbReference type="Pfam" id="PF01943">
    <property type="entry name" value="Polysacc_synt"/>
    <property type="match status" value="1"/>
</dbReference>
<gene>
    <name evidence="6" type="ORF">FORC53_2738</name>
</gene>
<feature type="transmembrane region" description="Helical" evidence="5">
    <location>
        <begin position="238"/>
        <end position="257"/>
    </location>
</feature>
<protein>
    <submittedName>
        <fullName evidence="6">Membrane protein</fullName>
    </submittedName>
</protein>
<feature type="transmembrane region" description="Helical" evidence="5">
    <location>
        <begin position="7"/>
        <end position="24"/>
    </location>
</feature>
<sequence>MNYIYSLFANVSRMLVGFVAVVILSRYLDVVEFGKVTWWLLISTALGVIFDYGYTVYLSKEAKVGKYNELISSIKTKAVIVFLFFILFFFLYVFDEIDLYPILLILSFGFNSICGSFVIYLRVSNEFKKESILVLFNNLLILVFLFLFLSQNFAILALPLAFFLAKLLYLLYFLYDFRMVLKSVNHLESFRFLVQAKKVFPYFIQGFCGYLYINVDAVIMPAYVSESEVGYYQAASKIFFGTLLFIEVINSVLIPKVSKMTLDKAIVSGFIKAANRNILMFGFVLSVLIYYFSGEIVFYAFGLEYELSILYLKILVFVIFLRYVGVIYGLVITISGHQKFRSLSTICTLILMTALCLILMPIYGVLGGLVSLIMSHLFINSMYIIFCKKKFRELFIL</sequence>
<keyword evidence="3 5" id="KW-1133">Transmembrane helix</keyword>
<feature type="transmembrane region" description="Helical" evidence="5">
    <location>
        <begin position="199"/>
        <end position="223"/>
    </location>
</feature>
<keyword evidence="2 5" id="KW-0812">Transmembrane</keyword>
<proteinExistence type="predicted"/>
<feature type="transmembrane region" description="Helical" evidence="5">
    <location>
        <begin position="155"/>
        <end position="175"/>
    </location>
</feature>
<dbReference type="PANTHER" id="PTHR43424:SF1">
    <property type="entry name" value="LOCUS PUTATIVE PROTEIN 1-RELATED"/>
    <property type="match status" value="1"/>
</dbReference>
<feature type="transmembrane region" description="Helical" evidence="5">
    <location>
        <begin position="343"/>
        <end position="363"/>
    </location>
</feature>
<keyword evidence="4 5" id="KW-0472">Membrane</keyword>
<dbReference type="InterPro" id="IPR052556">
    <property type="entry name" value="PolySynth_Transporter"/>
</dbReference>
<feature type="transmembrane region" description="Helical" evidence="5">
    <location>
        <begin position="132"/>
        <end position="149"/>
    </location>
</feature>
<dbReference type="GO" id="GO:0016020">
    <property type="term" value="C:membrane"/>
    <property type="evidence" value="ECO:0007669"/>
    <property type="project" value="UniProtKB-SubCell"/>
</dbReference>
<name>A0AAN1UD33_VIBVL</name>
<reference evidence="6 7" key="1">
    <citation type="submission" date="2017-01" db="EMBL/GenBank/DDBJ databases">
        <title>Complete Genome Sequence of Vibrio vulnificus FORC_053.</title>
        <authorList>
            <consortium name="Food-borne Pathogen Omics Research Center"/>
            <person name="Chung H.Y."/>
            <person name="Na E.J."/>
            <person name="Song J.S."/>
            <person name="Kim H."/>
            <person name="Lee J.-H."/>
            <person name="Ryu S."/>
            <person name="Choi S.H."/>
        </authorList>
    </citation>
    <scope>NUCLEOTIDE SEQUENCE [LARGE SCALE GENOMIC DNA]</scope>
    <source>
        <strain evidence="6 7">FORC_053</strain>
    </source>
</reference>
<evidence type="ECO:0000256" key="1">
    <source>
        <dbReference type="ARBA" id="ARBA00004141"/>
    </source>
</evidence>
<feature type="transmembrane region" description="Helical" evidence="5">
    <location>
        <begin position="308"/>
        <end position="331"/>
    </location>
</feature>
<dbReference type="PANTHER" id="PTHR43424">
    <property type="entry name" value="LOCUS PUTATIVE PROTEIN 1-RELATED"/>
    <property type="match status" value="1"/>
</dbReference>
<feature type="transmembrane region" description="Helical" evidence="5">
    <location>
        <begin position="369"/>
        <end position="387"/>
    </location>
</feature>
<evidence type="ECO:0000313" key="7">
    <source>
        <dbReference type="Proteomes" id="UP000263418"/>
    </source>
</evidence>
<evidence type="ECO:0000256" key="2">
    <source>
        <dbReference type="ARBA" id="ARBA00022692"/>
    </source>
</evidence>
<feature type="transmembrane region" description="Helical" evidence="5">
    <location>
        <begin position="36"/>
        <end position="57"/>
    </location>
</feature>